<dbReference type="Ensembl" id="ENSAMXT00005029891.1">
    <property type="protein sequence ID" value="ENSAMXP00005027176.1"/>
    <property type="gene ID" value="ENSAMXG00005013649.1"/>
</dbReference>
<sequence>MLFFFWLQNITEVMSENTDTMVRNKKRRTFVYDGEHGTCEAFIMQCSIYFEHLTCPPDHIMVFFIKTLLRGRALQWDDIIFKEGLKQRGLYT</sequence>
<dbReference type="Proteomes" id="UP000694621">
    <property type="component" value="Unplaced"/>
</dbReference>
<organism evidence="2 3">
    <name type="scientific">Astyanax mexicanus</name>
    <name type="common">Blind cave fish</name>
    <name type="synonym">Astyanax fasciatus mexicanus</name>
    <dbReference type="NCBI Taxonomy" id="7994"/>
    <lineage>
        <taxon>Eukaryota</taxon>
        <taxon>Metazoa</taxon>
        <taxon>Chordata</taxon>
        <taxon>Craniata</taxon>
        <taxon>Vertebrata</taxon>
        <taxon>Euteleostomi</taxon>
        <taxon>Actinopterygii</taxon>
        <taxon>Neopterygii</taxon>
        <taxon>Teleostei</taxon>
        <taxon>Ostariophysi</taxon>
        <taxon>Characiformes</taxon>
        <taxon>Characoidei</taxon>
        <taxon>Acestrorhamphidae</taxon>
        <taxon>Acestrorhamphinae</taxon>
        <taxon>Astyanax</taxon>
    </lineage>
</organism>
<evidence type="ECO:0000313" key="3">
    <source>
        <dbReference type="Proteomes" id="UP000694621"/>
    </source>
</evidence>
<proteinExistence type="predicted"/>
<evidence type="ECO:0000313" key="2">
    <source>
        <dbReference type="Ensembl" id="ENSAMXP00005027176.1"/>
    </source>
</evidence>
<reference evidence="2" key="1">
    <citation type="submission" date="2025-08" db="UniProtKB">
        <authorList>
            <consortium name="Ensembl"/>
        </authorList>
    </citation>
    <scope>IDENTIFICATION</scope>
</reference>
<dbReference type="AlphaFoldDB" id="A0A8B9JVQ6"/>
<feature type="chain" id="PRO_5034680606" evidence="1">
    <location>
        <begin position="16"/>
        <end position="92"/>
    </location>
</feature>
<name>A0A8B9JVQ6_ASTMX</name>
<keyword evidence="1" id="KW-0732">Signal</keyword>
<protein>
    <submittedName>
        <fullName evidence="2">Uncharacterized protein</fullName>
    </submittedName>
</protein>
<feature type="signal peptide" evidence="1">
    <location>
        <begin position="1"/>
        <end position="15"/>
    </location>
</feature>
<evidence type="ECO:0000256" key="1">
    <source>
        <dbReference type="SAM" id="SignalP"/>
    </source>
</evidence>
<accession>A0A8B9JVQ6</accession>